<dbReference type="Pfam" id="PF01370">
    <property type="entry name" value="Epimerase"/>
    <property type="match status" value="1"/>
</dbReference>
<protein>
    <submittedName>
        <fullName evidence="5">GDP-mannose 4,6 dehydratase</fullName>
    </submittedName>
    <submittedName>
        <fullName evidence="4">NAD-dependent epimerase/dehydratase family protein</fullName>
    </submittedName>
</protein>
<dbReference type="Proteomes" id="UP000237872">
    <property type="component" value="Unassembled WGS sequence"/>
</dbReference>
<keyword evidence="7" id="KW-1185">Reference proteome</keyword>
<dbReference type="Proteomes" id="UP001637990">
    <property type="component" value="Unassembled WGS sequence"/>
</dbReference>
<dbReference type="InterPro" id="IPR001509">
    <property type="entry name" value="Epimerase_deHydtase"/>
</dbReference>
<evidence type="ECO:0000313" key="7">
    <source>
        <dbReference type="Proteomes" id="UP001637990"/>
    </source>
</evidence>
<sequence length="299" mass="32694">MTPTALVTGIEGFTGPYMAQELQAMGYRVHGLRRHGESGEDFSAVDLLDRGGLGDVVERVRPQVVVHLAGISHVAHSDVSAIYQANVVGTRHLLDALAHLKQTPACVLIASSAHVYGPSSHALLTEQSPMAPFNDYAVSKVAAEYVARLYMDRLPIVLARPFNYIGIGQSPSFFVSKVVDHAHRGERVLRLGNLDVERDFTDVRDLVRCYGLLIESGLRGGAVNVCSGRSVSLRSVIELIEELAGISFDIHSDAELVRDKEVNRLAGSNAHFIAQVGGFAFRPLRETLDWMLRTPRSGW</sequence>
<name>A0A2S7CRT9_9XANT</name>
<dbReference type="Gene3D" id="3.90.25.10">
    <property type="entry name" value="UDP-galactose 4-epimerase, domain 1"/>
    <property type="match status" value="1"/>
</dbReference>
<evidence type="ECO:0000256" key="1">
    <source>
        <dbReference type="ARBA" id="ARBA00005125"/>
    </source>
</evidence>
<proteinExistence type="inferred from homology"/>
<gene>
    <name evidence="4" type="ORF">ACI6Q5_08145</name>
    <name evidence="5" type="ORF">XcodCFBP4690_10095</name>
</gene>
<comment type="similarity">
    <text evidence="2">Belongs to the NAD(P)-dependent epimerase/dehydratase family.</text>
</comment>
<comment type="pathway">
    <text evidence="1">Bacterial outer membrane biogenesis; LPS O-antigen biosynthesis.</text>
</comment>
<evidence type="ECO:0000256" key="2">
    <source>
        <dbReference type="ARBA" id="ARBA00007637"/>
    </source>
</evidence>
<dbReference type="SUPFAM" id="SSF51735">
    <property type="entry name" value="NAD(P)-binding Rossmann-fold domains"/>
    <property type="match status" value="1"/>
</dbReference>
<reference evidence="5 6" key="1">
    <citation type="submission" date="2016-08" db="EMBL/GenBank/DDBJ databases">
        <authorList>
            <person name="Seilhamer J.J."/>
        </authorList>
    </citation>
    <scope>NUCLEOTIDE SEQUENCE [LARGE SCALE GENOMIC DNA]</scope>
    <source>
        <strain evidence="5 6">CFBP4690</strain>
    </source>
</reference>
<organism evidence="5 6">
    <name type="scientific">Xanthomonas codiaei</name>
    <dbReference type="NCBI Taxonomy" id="56463"/>
    <lineage>
        <taxon>Bacteria</taxon>
        <taxon>Pseudomonadati</taxon>
        <taxon>Pseudomonadota</taxon>
        <taxon>Gammaproteobacteria</taxon>
        <taxon>Lysobacterales</taxon>
        <taxon>Lysobacteraceae</taxon>
        <taxon>Xanthomonas</taxon>
    </lineage>
</organism>
<dbReference type="AlphaFoldDB" id="A0A2S7CRT9"/>
<evidence type="ECO:0000313" key="5">
    <source>
        <dbReference type="EMBL" id="PPU64231.1"/>
    </source>
</evidence>
<evidence type="ECO:0000313" key="6">
    <source>
        <dbReference type="Proteomes" id="UP000237872"/>
    </source>
</evidence>
<dbReference type="PANTHER" id="PTHR43000">
    <property type="entry name" value="DTDP-D-GLUCOSE 4,6-DEHYDRATASE-RELATED"/>
    <property type="match status" value="1"/>
</dbReference>
<evidence type="ECO:0000259" key="3">
    <source>
        <dbReference type="Pfam" id="PF01370"/>
    </source>
</evidence>
<dbReference type="EMBL" id="JBJGBS010000025">
    <property type="protein sequence ID" value="MFO3704950.1"/>
    <property type="molecule type" value="Genomic_DNA"/>
</dbReference>
<comment type="caution">
    <text evidence="5">The sequence shown here is derived from an EMBL/GenBank/DDBJ whole genome shotgun (WGS) entry which is preliminary data.</text>
</comment>
<feature type="domain" description="NAD-dependent epimerase/dehydratase" evidence="3">
    <location>
        <begin position="5"/>
        <end position="226"/>
    </location>
</feature>
<dbReference type="OrthoDB" id="5295702at2"/>
<accession>A0A2S7CRT9</accession>
<reference evidence="4 7" key="2">
    <citation type="submission" date="2024-11" db="EMBL/GenBank/DDBJ databases">
        <title>Genome sequencing of Xanthomonas codiaei.</title>
        <authorList>
            <person name="Studholme D.J."/>
        </authorList>
    </citation>
    <scope>NUCLEOTIDE SEQUENCE [LARGE SCALE GENOMIC DNA]</scope>
    <source>
        <strain evidence="4 7">NCPPB 4350</strain>
    </source>
</reference>
<dbReference type="RefSeq" id="WP_104540823.1">
    <property type="nucleotide sequence ID" value="NZ_JBJGBS010000025.1"/>
</dbReference>
<evidence type="ECO:0000313" key="4">
    <source>
        <dbReference type="EMBL" id="MFO3704950.1"/>
    </source>
</evidence>
<dbReference type="InterPro" id="IPR036291">
    <property type="entry name" value="NAD(P)-bd_dom_sf"/>
</dbReference>
<dbReference type="EMBL" id="MDEC01000011">
    <property type="protein sequence ID" value="PPU64231.1"/>
    <property type="molecule type" value="Genomic_DNA"/>
</dbReference>
<dbReference type="Gene3D" id="3.40.50.720">
    <property type="entry name" value="NAD(P)-binding Rossmann-like Domain"/>
    <property type="match status" value="1"/>
</dbReference>